<feature type="transmembrane region" description="Helical" evidence="1">
    <location>
        <begin position="38"/>
        <end position="58"/>
    </location>
</feature>
<sequence>MKEDSYLNDVGLQTLIGFVALVMAIGSLALAITDSRMTSMLAFLAVSILFACASISAFRNARRARRLAKQNDEPSNPQS</sequence>
<comment type="caution">
    <text evidence="2">The sequence shown here is derived from an EMBL/GenBank/DDBJ whole genome shotgun (WGS) entry which is preliminary data.</text>
</comment>
<keyword evidence="1" id="KW-0812">Transmembrane</keyword>
<dbReference type="Proteomes" id="UP000253562">
    <property type="component" value="Unassembled WGS sequence"/>
</dbReference>
<organism evidence="2 3">
    <name type="scientific">Bremerella cremea</name>
    <dbReference type="NCBI Taxonomy" id="1031537"/>
    <lineage>
        <taxon>Bacteria</taxon>
        <taxon>Pseudomonadati</taxon>
        <taxon>Planctomycetota</taxon>
        <taxon>Planctomycetia</taxon>
        <taxon>Pirellulales</taxon>
        <taxon>Pirellulaceae</taxon>
        <taxon>Bremerella</taxon>
    </lineage>
</organism>
<evidence type="ECO:0000256" key="1">
    <source>
        <dbReference type="SAM" id="Phobius"/>
    </source>
</evidence>
<reference evidence="2 3" key="1">
    <citation type="submission" date="2018-07" db="EMBL/GenBank/DDBJ databases">
        <title>Comparative genomes isolates from brazilian mangrove.</title>
        <authorList>
            <person name="De Araujo J.E."/>
            <person name="Taketani R.G."/>
            <person name="Silva M.C.P."/>
            <person name="Lourenco M.V."/>
            <person name="Oliveira V.M."/>
            <person name="Andreote F.D."/>
        </authorList>
    </citation>
    <scope>NUCLEOTIDE SEQUENCE [LARGE SCALE GENOMIC DNA]</scope>
    <source>
        <strain evidence="2 3">HEX PRIS-MGV</strain>
    </source>
</reference>
<name>A0A368KQP2_9BACT</name>
<dbReference type="EMBL" id="QPEX01000034">
    <property type="protein sequence ID" value="RCS44599.1"/>
    <property type="molecule type" value="Genomic_DNA"/>
</dbReference>
<evidence type="ECO:0000313" key="2">
    <source>
        <dbReference type="EMBL" id="RCS44599.1"/>
    </source>
</evidence>
<keyword evidence="1" id="KW-1133">Transmembrane helix</keyword>
<keyword evidence="1" id="KW-0472">Membrane</keyword>
<dbReference type="AlphaFoldDB" id="A0A368KQP2"/>
<evidence type="ECO:0000313" key="3">
    <source>
        <dbReference type="Proteomes" id="UP000253562"/>
    </source>
</evidence>
<gene>
    <name evidence="2" type="ORF">DTL42_16875</name>
</gene>
<proteinExistence type="predicted"/>
<feature type="transmembrane region" description="Helical" evidence="1">
    <location>
        <begin position="12"/>
        <end position="32"/>
    </location>
</feature>
<accession>A0A368KQP2</accession>
<protein>
    <submittedName>
        <fullName evidence="2">Uncharacterized protein</fullName>
    </submittedName>
</protein>